<dbReference type="GO" id="GO:0008270">
    <property type="term" value="F:zinc ion binding"/>
    <property type="evidence" value="ECO:0007669"/>
    <property type="project" value="UniProtKB-KW"/>
</dbReference>
<name>A0A8H5GPT5_9AGAR</name>
<dbReference type="PROSITE" id="PS00018">
    <property type="entry name" value="EF_HAND_1"/>
    <property type="match status" value="1"/>
</dbReference>
<dbReference type="Gene3D" id="3.30.60.90">
    <property type="match status" value="1"/>
</dbReference>
<evidence type="ECO:0000256" key="1">
    <source>
        <dbReference type="ARBA" id="ARBA00022723"/>
    </source>
</evidence>
<gene>
    <name evidence="5" type="ORF">D9758_003022</name>
</gene>
<evidence type="ECO:0000256" key="3">
    <source>
        <dbReference type="ARBA" id="ARBA00022833"/>
    </source>
</evidence>
<dbReference type="OrthoDB" id="2122982at2759"/>
<accession>A0A8H5GPT5</accession>
<comment type="caution">
    <text evidence="5">The sequence shown here is derived from an EMBL/GenBank/DDBJ whole genome shotgun (WGS) entry which is preliminary data.</text>
</comment>
<evidence type="ECO:0000256" key="2">
    <source>
        <dbReference type="ARBA" id="ARBA00022771"/>
    </source>
</evidence>
<evidence type="ECO:0000313" key="6">
    <source>
        <dbReference type="Proteomes" id="UP000559256"/>
    </source>
</evidence>
<evidence type="ECO:0000256" key="4">
    <source>
        <dbReference type="SAM" id="MobiDB-lite"/>
    </source>
</evidence>
<sequence length="1310" mass="148597">MSFSGSSRLEKPLPNINTDEVSTPRAIPKDLSRQGSRNAYDADVSRAERMADEIAEKLDGPAEMAVSAFEAINDFWEDNEEVLKSAAEKIASIEIDSKTLESTISAFSETSKVVITGLEALSEIHPFIGAAVIAFKLVITLNATRGENTRKVLALKVLMQNTMVALFQLRHMRDSDVRGPDNITIQDRLQGTIHILAKDIEETGSFCDHYLKKGFLAKTLKSPIYQSRLARYGNLFIEHRQNLEFELTKHSALGIDSANKKLDSHGDKLDSLEEKLDMLYLLKRLETPRERDIEKFVKEKGGPHVCIQNDQLLTELIEMSGEGIAAITSQRSGDPAKDMTSVKWALSRELSENLDAALAKNLVFFERKLEAQGKQMKLFFESSLRQEGEHIISTLMAGAYERITDLDMQSIWKDMGWKSSVKARHFVLALQDYFTQKFKIEAANSLNNSAYLSPASTTSLLSFLNSTSFSITTNVQRERWAVAHIHIAHVQPILEAIDDDGTGFISVNEVNTFAMSRPDGWSLPLWVCYWAAGWHAGIDKYRTKIYAVIQKMSNLYNGAGVLPANRRLILEYLCHYSFTRIELLLRSTRRPDPNVTEDHALQKLMDVYTNEEESRLEQNLEAFGYEIDAAATVSLVTGPGRIERFVYPLLYLLLKRQLKAMLLAEKHVLDEEEFITFNQTLMSVFAAVDDRIAVLTSIFRQTYTDVRDRLGHFAFGMLQLSADSPSPDIRNNSLAIIPYYDSDVDAVAEEPTSGDILKFGYHDSLDCTIYDFEDNFIVPGNVKEPKHPLQGYWAGHCWSEDLKGGYSARGLLQIYIKSVNEEGEVSGLAENYSETMSIIGRFSSDNSFKLVFTDDSDGFVMKLKGDFDLETQSLSGTHKLTGYDVNWEVDDGEALDPLADLEKLAKLSSPVLEQQPILDMGTLGSENVIMRTFLFTRTPASAWRYRARPEQTKQTAKERWRFACNSVLNQVRQRLFSWSYLKQRFTERKRFLELSIRQRIDWMNFTPRKPLSEDERTELRLLIQELHPADGRFYSSLVLPLLYSDYEHHPYICDSCGREIIGSRLMCLQRNCLEENYSLSVDLCTSCRDATPAAYYWKHEESHSILKLDYAALDSDMAWIIPEARAIADRVKGVFRVKESTSYTSDDGKADVGAVVVSDKLKSKQTNYLETICCCCRKEVFLPCWVCQYCSPDAYICDDCEASKQPALNDGPAPWHDHQAHHTIRVKDSQPVIEVPTTETRLIILEKRITELEAGLNARLGSLEHITETRQVLTRQEISGHVQSLEDHLERRFTAMEGLLQSILSRLPAQ</sequence>
<keyword evidence="1" id="KW-0479">Metal-binding</keyword>
<dbReference type="Proteomes" id="UP000559256">
    <property type="component" value="Unassembled WGS sequence"/>
</dbReference>
<evidence type="ECO:0000313" key="5">
    <source>
        <dbReference type="EMBL" id="KAF5368974.1"/>
    </source>
</evidence>
<reference evidence="5 6" key="1">
    <citation type="journal article" date="2020" name="ISME J.">
        <title>Uncovering the hidden diversity of litter-decomposition mechanisms in mushroom-forming fungi.</title>
        <authorList>
            <person name="Floudas D."/>
            <person name="Bentzer J."/>
            <person name="Ahren D."/>
            <person name="Johansson T."/>
            <person name="Persson P."/>
            <person name="Tunlid A."/>
        </authorList>
    </citation>
    <scope>NUCLEOTIDE SEQUENCE [LARGE SCALE GENOMIC DNA]</scope>
    <source>
        <strain evidence="5 6">CBS 291.85</strain>
    </source>
</reference>
<dbReference type="SUPFAM" id="SSF57850">
    <property type="entry name" value="RING/U-box"/>
    <property type="match status" value="1"/>
</dbReference>
<keyword evidence="6" id="KW-1185">Reference proteome</keyword>
<dbReference type="InterPro" id="IPR043145">
    <property type="entry name" value="Znf_ZZ_sf"/>
</dbReference>
<proteinExistence type="predicted"/>
<keyword evidence="3" id="KW-0862">Zinc</keyword>
<keyword evidence="2" id="KW-0863">Zinc-finger</keyword>
<feature type="region of interest" description="Disordered" evidence="4">
    <location>
        <begin position="1"/>
        <end position="43"/>
    </location>
</feature>
<evidence type="ECO:0008006" key="7">
    <source>
        <dbReference type="Google" id="ProtNLM"/>
    </source>
</evidence>
<organism evidence="5 6">
    <name type="scientific">Tetrapyrgos nigripes</name>
    <dbReference type="NCBI Taxonomy" id="182062"/>
    <lineage>
        <taxon>Eukaryota</taxon>
        <taxon>Fungi</taxon>
        <taxon>Dikarya</taxon>
        <taxon>Basidiomycota</taxon>
        <taxon>Agaricomycotina</taxon>
        <taxon>Agaricomycetes</taxon>
        <taxon>Agaricomycetidae</taxon>
        <taxon>Agaricales</taxon>
        <taxon>Marasmiineae</taxon>
        <taxon>Marasmiaceae</taxon>
        <taxon>Tetrapyrgos</taxon>
    </lineage>
</organism>
<dbReference type="InterPro" id="IPR018247">
    <property type="entry name" value="EF_Hand_1_Ca_BS"/>
</dbReference>
<dbReference type="EMBL" id="JAACJM010000014">
    <property type="protein sequence ID" value="KAF5368974.1"/>
    <property type="molecule type" value="Genomic_DNA"/>
</dbReference>
<protein>
    <recommendedName>
        <fullName evidence="7">EF-hand domain-containing protein</fullName>
    </recommendedName>
</protein>